<reference evidence="9" key="1">
    <citation type="submission" date="2012-12" db="EMBL/GenBank/DDBJ databases">
        <authorList>
            <person name="Hellsten U."/>
            <person name="Grimwood J."/>
            <person name="Chapman J.A."/>
            <person name="Shapiro H."/>
            <person name="Aerts A."/>
            <person name="Otillar R.P."/>
            <person name="Terry A.Y."/>
            <person name="Boore J.L."/>
            <person name="Simakov O."/>
            <person name="Marletaz F."/>
            <person name="Cho S.-J."/>
            <person name="Edsinger-Gonzales E."/>
            <person name="Havlak P."/>
            <person name="Kuo D.-H."/>
            <person name="Larsson T."/>
            <person name="Lv J."/>
            <person name="Arendt D."/>
            <person name="Savage R."/>
            <person name="Osoegawa K."/>
            <person name="de Jong P."/>
            <person name="Lindberg D.R."/>
            <person name="Seaver E.C."/>
            <person name="Weisblat D.A."/>
            <person name="Putnam N.H."/>
            <person name="Grigoriev I.V."/>
            <person name="Rokhsar D.S."/>
        </authorList>
    </citation>
    <scope>NUCLEOTIDE SEQUENCE</scope>
</reference>
<feature type="domain" description="GAT" evidence="6">
    <location>
        <begin position="225"/>
        <end position="316"/>
    </location>
</feature>
<dbReference type="PROSITE" id="PS50179">
    <property type="entry name" value="VHS"/>
    <property type="match status" value="1"/>
</dbReference>
<dbReference type="KEGG" id="hro:HELRODRAFT_110832"/>
<dbReference type="OMA" id="NEMETWL"/>
<dbReference type="AlphaFoldDB" id="T1EF55"/>
<evidence type="ECO:0000259" key="6">
    <source>
        <dbReference type="PROSITE" id="PS50909"/>
    </source>
</evidence>
<feature type="region of interest" description="Disordered" evidence="4">
    <location>
        <begin position="176"/>
        <end position="231"/>
    </location>
</feature>
<dbReference type="InterPro" id="IPR008942">
    <property type="entry name" value="ENTH_VHS"/>
</dbReference>
<evidence type="ECO:0000256" key="4">
    <source>
        <dbReference type="SAM" id="MobiDB-lite"/>
    </source>
</evidence>
<gene>
    <name evidence="8" type="primary">20195207</name>
    <name evidence="7" type="ORF">HELRODRAFT_110832</name>
</gene>
<dbReference type="eggNOG" id="KOG1087">
    <property type="taxonomic scope" value="Eukaryota"/>
</dbReference>
<dbReference type="PROSITE" id="PS50909">
    <property type="entry name" value="GAT"/>
    <property type="match status" value="1"/>
</dbReference>
<dbReference type="CDD" id="cd03565">
    <property type="entry name" value="VHS_Tom1_like"/>
    <property type="match status" value="1"/>
</dbReference>
<dbReference type="Pfam" id="PF03127">
    <property type="entry name" value="GAT"/>
    <property type="match status" value="1"/>
</dbReference>
<dbReference type="PIRSF" id="PIRSF036948">
    <property type="entry name" value="TOM1"/>
    <property type="match status" value="1"/>
</dbReference>
<name>T1EF55_HELRO</name>
<protein>
    <recommendedName>
        <fullName evidence="10">VHS domain-containing protein</fullName>
    </recommendedName>
</protein>
<dbReference type="RefSeq" id="XP_009014793.1">
    <property type="nucleotide sequence ID" value="XM_009016545.1"/>
</dbReference>
<dbReference type="InterPro" id="IPR014645">
    <property type="entry name" value="TOM1"/>
</dbReference>
<dbReference type="STRING" id="6412.T1EF55"/>
<evidence type="ECO:0008006" key="10">
    <source>
        <dbReference type="Google" id="ProtNLM"/>
    </source>
</evidence>
<comment type="similarity">
    <text evidence="1">Belongs to the TOM1 family.</text>
</comment>
<dbReference type="GO" id="GO:0016020">
    <property type="term" value="C:membrane"/>
    <property type="evidence" value="ECO:0000318"/>
    <property type="project" value="GO_Central"/>
</dbReference>
<sequence>MINRLSKNGSKSTSQLSHSIESATDGNVKKTEDWSLFMGICDLINTSEDGPKEAIKTFKKKFATKHQQTIVLTLSLLETCVKNCGKRFHVQLATKDFLQDFMKIINPKNNYSVALQNTVLGLLQTWAFAFQNSPELKEVNKTYQDLKAKRVEFPPLDADKASPAYISPQSASVSSCVVESSGHNRPQQTAAGTAPAYHDHRHHLQQQQHPTQTSSSSSSSHQNQQKIQKLKSELSAVQQNCRVFGELLTELSQGGTLNSASDQQLLEELNRTCRDMQRRILDLLQNSQIDDEITDDLLHINDELNNEFVRYDRYHHRMVKSNSQNTLLPTATGEIESTEKVAGAAAATTTTTNSYVAVANLIDLNDSPSIASAGGGAAVINSRLNNLTLQSALYTATGQDPFSPLQHQKDIVLDASSSSSYNPELLKQEEVNEMETWLKMNEGSENVGTSGGEDRQSACNNSSTATSSEFERFLDRASHVPSQPKN</sequence>
<dbReference type="GeneID" id="20195207"/>
<dbReference type="GO" id="GO:0030276">
    <property type="term" value="F:clathrin binding"/>
    <property type="evidence" value="ECO:0000318"/>
    <property type="project" value="GO_Central"/>
</dbReference>
<dbReference type="EnsemblMetazoa" id="HelroT110832">
    <property type="protein sequence ID" value="HelroP110832"/>
    <property type="gene ID" value="HelroG110832"/>
</dbReference>
<dbReference type="InterPro" id="IPR002014">
    <property type="entry name" value="VHS_dom"/>
</dbReference>
<dbReference type="CTD" id="20195207"/>
<dbReference type="GO" id="GO:0007165">
    <property type="term" value="P:signal transduction"/>
    <property type="evidence" value="ECO:0000318"/>
    <property type="project" value="GO_Central"/>
</dbReference>
<dbReference type="SUPFAM" id="SSF89009">
    <property type="entry name" value="GAT-like domain"/>
    <property type="match status" value="1"/>
</dbReference>
<dbReference type="HOGENOM" id="CLU_043812_3_1_1"/>
<evidence type="ECO:0000256" key="2">
    <source>
        <dbReference type="ARBA" id="ARBA00022448"/>
    </source>
</evidence>
<feature type="compositionally biased region" description="Low complexity" evidence="4">
    <location>
        <begin position="205"/>
        <end position="227"/>
    </location>
</feature>
<proteinExistence type="inferred from homology"/>
<dbReference type="EMBL" id="AMQM01003674">
    <property type="status" value="NOT_ANNOTATED_CDS"/>
    <property type="molecule type" value="Genomic_DNA"/>
</dbReference>
<dbReference type="SUPFAM" id="SSF48464">
    <property type="entry name" value="ENTH/VHS domain"/>
    <property type="match status" value="1"/>
</dbReference>
<evidence type="ECO:0000313" key="8">
    <source>
        <dbReference type="EnsemblMetazoa" id="HelroP110832"/>
    </source>
</evidence>
<evidence type="ECO:0000313" key="7">
    <source>
        <dbReference type="EMBL" id="ESO07415.1"/>
    </source>
</evidence>
<dbReference type="SMART" id="SM00288">
    <property type="entry name" value="VHS"/>
    <property type="match status" value="1"/>
</dbReference>
<feature type="compositionally biased region" description="Low complexity" evidence="4">
    <location>
        <begin position="457"/>
        <end position="468"/>
    </location>
</feature>
<evidence type="ECO:0000256" key="1">
    <source>
        <dbReference type="ARBA" id="ARBA00007708"/>
    </source>
</evidence>
<dbReference type="Proteomes" id="UP000015101">
    <property type="component" value="Unassembled WGS sequence"/>
</dbReference>
<dbReference type="Gene3D" id="1.25.40.90">
    <property type="match status" value="1"/>
</dbReference>
<feature type="compositionally biased region" description="Basic and acidic residues" evidence="4">
    <location>
        <begin position="469"/>
        <end position="478"/>
    </location>
</feature>
<dbReference type="InParanoid" id="T1EF55"/>
<dbReference type="GO" id="GO:0005768">
    <property type="term" value="C:endosome"/>
    <property type="evidence" value="ECO:0000318"/>
    <property type="project" value="GO_Central"/>
</dbReference>
<keyword evidence="3" id="KW-0653">Protein transport</keyword>
<organism evidence="8 9">
    <name type="scientific">Helobdella robusta</name>
    <name type="common">Californian leech</name>
    <dbReference type="NCBI Taxonomy" id="6412"/>
    <lineage>
        <taxon>Eukaryota</taxon>
        <taxon>Metazoa</taxon>
        <taxon>Spiralia</taxon>
        <taxon>Lophotrochozoa</taxon>
        <taxon>Annelida</taxon>
        <taxon>Clitellata</taxon>
        <taxon>Hirudinea</taxon>
        <taxon>Rhynchobdellida</taxon>
        <taxon>Glossiphoniidae</taxon>
        <taxon>Helobdella</taxon>
    </lineage>
</organism>
<feature type="region of interest" description="Disordered" evidence="4">
    <location>
        <begin position="443"/>
        <end position="486"/>
    </location>
</feature>
<dbReference type="CDD" id="cd14233">
    <property type="entry name" value="GAT_TOM1_like"/>
    <property type="match status" value="1"/>
</dbReference>
<feature type="domain" description="VHS" evidence="5">
    <location>
        <begin position="24"/>
        <end position="154"/>
    </location>
</feature>
<dbReference type="PANTHER" id="PTHR13856:SF137">
    <property type="entry name" value="GH05942P"/>
    <property type="match status" value="1"/>
</dbReference>
<reference evidence="7 9" key="2">
    <citation type="journal article" date="2013" name="Nature">
        <title>Insights into bilaterian evolution from three spiralian genomes.</title>
        <authorList>
            <person name="Simakov O."/>
            <person name="Marletaz F."/>
            <person name="Cho S.J."/>
            <person name="Edsinger-Gonzales E."/>
            <person name="Havlak P."/>
            <person name="Hellsten U."/>
            <person name="Kuo D.H."/>
            <person name="Larsson T."/>
            <person name="Lv J."/>
            <person name="Arendt D."/>
            <person name="Savage R."/>
            <person name="Osoegawa K."/>
            <person name="de Jong P."/>
            <person name="Grimwood J."/>
            <person name="Chapman J.A."/>
            <person name="Shapiro H."/>
            <person name="Aerts A."/>
            <person name="Otillar R.P."/>
            <person name="Terry A.Y."/>
            <person name="Boore J.L."/>
            <person name="Grigoriev I.V."/>
            <person name="Lindberg D.R."/>
            <person name="Seaver E.C."/>
            <person name="Weisblat D.A."/>
            <person name="Putnam N.H."/>
            <person name="Rokhsar D.S."/>
        </authorList>
    </citation>
    <scope>NUCLEOTIDE SEQUENCE</scope>
</reference>
<dbReference type="Pfam" id="PF00790">
    <property type="entry name" value="VHS"/>
    <property type="match status" value="1"/>
</dbReference>
<feature type="region of interest" description="Disordered" evidence="4">
    <location>
        <begin position="1"/>
        <end position="22"/>
    </location>
</feature>
<dbReference type="InterPro" id="IPR038425">
    <property type="entry name" value="GAT_sf"/>
</dbReference>
<dbReference type="OrthoDB" id="2018246at2759"/>
<evidence type="ECO:0000259" key="5">
    <source>
        <dbReference type="PROSITE" id="PS50179"/>
    </source>
</evidence>
<dbReference type="GO" id="GO:0043130">
    <property type="term" value="F:ubiquitin binding"/>
    <property type="evidence" value="ECO:0007669"/>
    <property type="project" value="InterPro"/>
</dbReference>
<accession>T1EF55</accession>
<evidence type="ECO:0000313" key="9">
    <source>
        <dbReference type="Proteomes" id="UP000015101"/>
    </source>
</evidence>
<dbReference type="PANTHER" id="PTHR13856">
    <property type="entry name" value="VHS DOMAIN CONTAINING PROTEIN FAMILY"/>
    <property type="match status" value="1"/>
</dbReference>
<keyword evidence="9" id="KW-1185">Reference proteome</keyword>
<reference evidence="8" key="3">
    <citation type="submission" date="2015-06" db="UniProtKB">
        <authorList>
            <consortium name="EnsemblMetazoa"/>
        </authorList>
    </citation>
    <scope>IDENTIFICATION</scope>
</reference>
<keyword evidence="2" id="KW-0813">Transport</keyword>
<dbReference type="GO" id="GO:0015031">
    <property type="term" value="P:protein transport"/>
    <property type="evidence" value="ECO:0007669"/>
    <property type="project" value="UniProtKB-KW"/>
</dbReference>
<dbReference type="InterPro" id="IPR004152">
    <property type="entry name" value="GAT_dom"/>
</dbReference>
<dbReference type="GO" id="GO:0035091">
    <property type="term" value="F:phosphatidylinositol binding"/>
    <property type="evidence" value="ECO:0007669"/>
    <property type="project" value="InterPro"/>
</dbReference>
<evidence type="ECO:0000256" key="3">
    <source>
        <dbReference type="ARBA" id="ARBA00022927"/>
    </source>
</evidence>
<dbReference type="Gene3D" id="1.20.58.160">
    <property type="match status" value="1"/>
</dbReference>
<dbReference type="EMBL" id="KB096222">
    <property type="protein sequence ID" value="ESO07415.1"/>
    <property type="molecule type" value="Genomic_DNA"/>
</dbReference>